<sequence length="87" mass="9839">MSGHPLLDPAHAYLSQSRLCKEFGPGMERRNLEEIFHARQRLSADQRSEGAVNQYDCNPLRQLTVALLEGSPQGQFHPKLQTFQGSF</sequence>
<evidence type="ECO:0000313" key="1">
    <source>
        <dbReference type="EMBL" id="TFV30646.1"/>
    </source>
</evidence>
<dbReference type="EMBL" id="SPQU01000028">
    <property type="protein sequence ID" value="TFV30646.1"/>
    <property type="molecule type" value="Genomic_DNA"/>
</dbReference>
<name>A0A4Y9KR82_9BRAD</name>
<evidence type="ECO:0000313" key="2">
    <source>
        <dbReference type="Proteomes" id="UP000298225"/>
    </source>
</evidence>
<reference evidence="1 2" key="1">
    <citation type="submission" date="2019-03" db="EMBL/GenBank/DDBJ databases">
        <title>Bradyrhizobium strains diversity isolated from Chamaecrista fasciculata.</title>
        <authorList>
            <person name="Urquiaga M.C.O."/>
            <person name="Hungria M."/>
            <person name="Delamuta J.R.M."/>
        </authorList>
    </citation>
    <scope>NUCLEOTIDE SEQUENCE [LARGE SCALE GENOMIC DNA]</scope>
    <source>
        <strain evidence="1 2">CNPSo 3424</strain>
    </source>
</reference>
<dbReference type="Proteomes" id="UP000298225">
    <property type="component" value="Unassembled WGS sequence"/>
</dbReference>
<dbReference type="RefSeq" id="WP_135171609.1">
    <property type="nucleotide sequence ID" value="NZ_SPQU01000028.1"/>
</dbReference>
<dbReference type="AlphaFoldDB" id="A0A4Y9KR82"/>
<keyword evidence="2" id="KW-1185">Reference proteome</keyword>
<proteinExistence type="predicted"/>
<organism evidence="1 2">
    <name type="scientific">Bradyrhizobium frederickii</name>
    <dbReference type="NCBI Taxonomy" id="2560054"/>
    <lineage>
        <taxon>Bacteria</taxon>
        <taxon>Pseudomonadati</taxon>
        <taxon>Pseudomonadota</taxon>
        <taxon>Alphaproteobacteria</taxon>
        <taxon>Hyphomicrobiales</taxon>
        <taxon>Nitrobacteraceae</taxon>
        <taxon>Bradyrhizobium</taxon>
    </lineage>
</organism>
<dbReference type="OrthoDB" id="9936362at2"/>
<gene>
    <name evidence="1" type="ORF">E4K66_33875</name>
</gene>
<protein>
    <submittedName>
        <fullName evidence="1">Uncharacterized protein</fullName>
    </submittedName>
</protein>
<accession>A0A4Y9KR82</accession>
<comment type="caution">
    <text evidence="1">The sequence shown here is derived from an EMBL/GenBank/DDBJ whole genome shotgun (WGS) entry which is preliminary data.</text>
</comment>